<dbReference type="GO" id="GO:0016788">
    <property type="term" value="F:hydrolase activity, acting on ester bonds"/>
    <property type="evidence" value="ECO:0007669"/>
    <property type="project" value="InterPro"/>
</dbReference>
<sequence length="261" mass="28896">MIKSLKLLLSSIVIVTTIGAFSQSTVSAKNVSNTNKKPITVYIAGDSTVSNYTSDVAPRAGWGQVVGQYFSKYVTVDNCAISGRSSKSFIDEGHLNEILSKIKPNDYLLIQFGHNDEKIQDPTRYTDPDTTYKSYLKQYIDGARSHHATPVLITPVSRRSFDANGKITPSHGKYPSAMIDLAKEENVTVIDLTSVSAAYFENLGPLKTENIFLHLKPGENPNYPNGVSDDTHFQERGAKKVAKLVLKELKKSNCPLKYYIK</sequence>
<dbReference type="CDD" id="cd01821">
    <property type="entry name" value="Rhamnogalacturan_acetylesterase_like"/>
    <property type="match status" value="1"/>
</dbReference>
<organism evidence="3 4">
    <name type="scientific">Clostridium felsineum</name>
    <dbReference type="NCBI Taxonomy" id="36839"/>
    <lineage>
        <taxon>Bacteria</taxon>
        <taxon>Bacillati</taxon>
        <taxon>Bacillota</taxon>
        <taxon>Clostridia</taxon>
        <taxon>Eubacteriales</taxon>
        <taxon>Clostridiaceae</taxon>
        <taxon>Clostridium</taxon>
    </lineage>
</organism>
<dbReference type="Gene3D" id="3.40.50.1110">
    <property type="entry name" value="SGNH hydrolase"/>
    <property type="match status" value="1"/>
</dbReference>
<dbReference type="InterPro" id="IPR037459">
    <property type="entry name" value="RhgT-like"/>
</dbReference>
<dbReference type="PANTHER" id="PTHR43695">
    <property type="entry name" value="PUTATIVE (AFU_ORTHOLOGUE AFUA_2G17250)-RELATED"/>
    <property type="match status" value="1"/>
</dbReference>
<dbReference type="EC" id="3.1.1.-" evidence="3"/>
<name>A0A1S8MCS9_9CLOT</name>
<dbReference type="InterPro" id="IPR001087">
    <property type="entry name" value="GDSL"/>
</dbReference>
<evidence type="ECO:0000313" key="3">
    <source>
        <dbReference type="EMBL" id="URZ11983.1"/>
    </source>
</evidence>
<proteinExistence type="inferred from homology"/>
<dbReference type="KEGG" id="crw:CROST_027000"/>
<gene>
    <name evidence="3" type="primary">rhgT_1</name>
    <name evidence="3" type="ORF">CROST_027000</name>
</gene>
<dbReference type="EMBL" id="CP096983">
    <property type="protein sequence ID" value="URZ11983.1"/>
    <property type="molecule type" value="Genomic_DNA"/>
</dbReference>
<dbReference type="PANTHER" id="PTHR43695:SF1">
    <property type="entry name" value="RHAMNOGALACTURONAN ACETYLESTERASE"/>
    <property type="match status" value="1"/>
</dbReference>
<protein>
    <submittedName>
        <fullName evidence="3">Rhamnogalacturonan acetylesterase RhgT</fullName>
        <ecNumber evidence="3">3.1.1.-</ecNumber>
    </submittedName>
</protein>
<dbReference type="AlphaFoldDB" id="A0A1S8MCS9"/>
<dbReference type="Proteomes" id="UP000190951">
    <property type="component" value="Chromosome"/>
</dbReference>
<reference evidence="3 4" key="1">
    <citation type="submission" date="2022-04" db="EMBL/GenBank/DDBJ databases">
        <title>Genome sequence of C. roseum typestrain.</title>
        <authorList>
            <person name="Poehlein A."/>
            <person name="Schoch T."/>
            <person name="Duerre P."/>
            <person name="Daniel R."/>
        </authorList>
    </citation>
    <scope>NUCLEOTIDE SEQUENCE [LARGE SCALE GENOMIC DNA]</scope>
    <source>
        <strain evidence="3 4">DSM 7320</strain>
    </source>
</reference>
<keyword evidence="2 3" id="KW-0378">Hydrolase</keyword>
<dbReference type="InterPro" id="IPR036514">
    <property type="entry name" value="SGNH_hydro_sf"/>
</dbReference>
<dbReference type="STRING" id="84029.CROST_13650"/>
<dbReference type="SUPFAM" id="SSF52266">
    <property type="entry name" value="SGNH hydrolase"/>
    <property type="match status" value="1"/>
</dbReference>
<evidence type="ECO:0000313" key="4">
    <source>
        <dbReference type="Proteomes" id="UP000190951"/>
    </source>
</evidence>
<accession>A0A1S8MCS9</accession>
<evidence type="ECO:0000256" key="1">
    <source>
        <dbReference type="ARBA" id="ARBA00008668"/>
    </source>
</evidence>
<comment type="similarity">
    <text evidence="1">Belongs to the 'GDSL' lipolytic enzyme family.</text>
</comment>
<evidence type="ECO:0000256" key="2">
    <source>
        <dbReference type="ARBA" id="ARBA00022801"/>
    </source>
</evidence>
<keyword evidence="4" id="KW-1185">Reference proteome</keyword>
<dbReference type="RefSeq" id="WP_077833013.1">
    <property type="nucleotide sequence ID" value="NZ_CP096983.1"/>
</dbReference>
<dbReference type="Pfam" id="PF00657">
    <property type="entry name" value="Lipase_GDSL"/>
    <property type="match status" value="1"/>
</dbReference>